<comment type="caution">
    <text evidence="1">The sequence shown here is derived from an EMBL/GenBank/DDBJ whole genome shotgun (WGS) entry which is preliminary data.</text>
</comment>
<dbReference type="EMBL" id="JASBNA010000008">
    <property type="protein sequence ID" value="KAK7689695.1"/>
    <property type="molecule type" value="Genomic_DNA"/>
</dbReference>
<proteinExistence type="predicted"/>
<protein>
    <submittedName>
        <fullName evidence="1">Uncharacterized protein</fullName>
    </submittedName>
</protein>
<sequence length="180" mass="20325">MILYRPLRLSADLDYTHQYAPLAATNHRSLFTTFKILLICVVFKSIRQKLFRTRSIGLQPIQFPVGPRHKSVDASCNPGLTWEGGKRRVRDESGGIARYVLIEFVPLRLNIILSFDIQSPRFVPITSRDSTGKGTFVRSPCCQSRISPCAQVTAPRDDDQPYRLVSTLQPLYLSVLDLCG</sequence>
<reference evidence="1 2" key="1">
    <citation type="submission" date="2022-09" db="EMBL/GenBank/DDBJ databases">
        <authorList>
            <person name="Palmer J.M."/>
        </authorList>
    </citation>
    <scope>NUCLEOTIDE SEQUENCE [LARGE SCALE GENOMIC DNA]</scope>
    <source>
        <strain evidence="1 2">DSM 7382</strain>
    </source>
</reference>
<name>A0AAW0GKR8_9APHY</name>
<keyword evidence="2" id="KW-1185">Reference proteome</keyword>
<gene>
    <name evidence="1" type="ORF">QCA50_007490</name>
</gene>
<evidence type="ECO:0000313" key="1">
    <source>
        <dbReference type="EMBL" id="KAK7689695.1"/>
    </source>
</evidence>
<accession>A0AAW0GKR8</accession>
<dbReference type="AlphaFoldDB" id="A0AAW0GKR8"/>
<dbReference type="Proteomes" id="UP001385951">
    <property type="component" value="Unassembled WGS sequence"/>
</dbReference>
<organism evidence="1 2">
    <name type="scientific">Cerrena zonata</name>
    <dbReference type="NCBI Taxonomy" id="2478898"/>
    <lineage>
        <taxon>Eukaryota</taxon>
        <taxon>Fungi</taxon>
        <taxon>Dikarya</taxon>
        <taxon>Basidiomycota</taxon>
        <taxon>Agaricomycotina</taxon>
        <taxon>Agaricomycetes</taxon>
        <taxon>Polyporales</taxon>
        <taxon>Cerrenaceae</taxon>
        <taxon>Cerrena</taxon>
    </lineage>
</organism>
<evidence type="ECO:0000313" key="2">
    <source>
        <dbReference type="Proteomes" id="UP001385951"/>
    </source>
</evidence>